<dbReference type="RefSeq" id="WP_209897258.1">
    <property type="nucleotide sequence ID" value="NZ_JAGGMR010000001.1"/>
</dbReference>
<evidence type="ECO:0000313" key="3">
    <source>
        <dbReference type="EMBL" id="MBP2194085.1"/>
    </source>
</evidence>
<dbReference type="Pfam" id="PF12836">
    <property type="entry name" value="HHH_3"/>
    <property type="match status" value="1"/>
</dbReference>
<dbReference type="Gene3D" id="1.10.150.320">
    <property type="entry name" value="Photosystem II 12 kDa extrinsic protein"/>
    <property type="match status" value="1"/>
</dbReference>
<accession>A0ABS4QQX0</accession>
<evidence type="ECO:0000313" key="4">
    <source>
        <dbReference type="Proteomes" id="UP001519325"/>
    </source>
</evidence>
<gene>
    <name evidence="3" type="ORF">BJ987_006986</name>
</gene>
<protein>
    <submittedName>
        <fullName evidence="3">ComEA protein</fullName>
    </submittedName>
</protein>
<dbReference type="InterPro" id="IPR019554">
    <property type="entry name" value="Soluble_ligand-bd"/>
</dbReference>
<dbReference type="InterPro" id="IPR010994">
    <property type="entry name" value="RuvA_2-like"/>
</dbReference>
<dbReference type="EMBL" id="JAGGMR010000001">
    <property type="protein sequence ID" value="MBP2194085.1"/>
    <property type="molecule type" value="Genomic_DNA"/>
</dbReference>
<dbReference type="Proteomes" id="UP001519325">
    <property type="component" value="Unassembled WGS sequence"/>
</dbReference>
<reference evidence="3 4" key="1">
    <citation type="submission" date="2021-03" db="EMBL/GenBank/DDBJ databases">
        <title>Sequencing the genomes of 1000 actinobacteria strains.</title>
        <authorList>
            <person name="Klenk H.-P."/>
        </authorList>
    </citation>
    <scope>NUCLEOTIDE SEQUENCE [LARGE SCALE GENOMIC DNA]</scope>
    <source>
        <strain evidence="3 4">DSM 45516</strain>
    </source>
</reference>
<dbReference type="InterPro" id="IPR051675">
    <property type="entry name" value="Endo/Exo/Phosphatase_dom_1"/>
</dbReference>
<dbReference type="PANTHER" id="PTHR21180:SF32">
    <property type="entry name" value="ENDONUCLEASE_EXONUCLEASE_PHOSPHATASE FAMILY DOMAIN-CONTAINING PROTEIN 1"/>
    <property type="match status" value="1"/>
</dbReference>
<keyword evidence="4" id="KW-1185">Reference proteome</keyword>
<dbReference type="Pfam" id="PF10531">
    <property type="entry name" value="SLBB"/>
    <property type="match status" value="1"/>
</dbReference>
<dbReference type="SMART" id="SM00278">
    <property type="entry name" value="HhH1"/>
    <property type="match status" value="2"/>
</dbReference>
<name>A0ABS4QQX0_9NOCA</name>
<organism evidence="3 4">
    <name type="scientific">Nocardia goodfellowii</name>
    <dbReference type="NCBI Taxonomy" id="882446"/>
    <lineage>
        <taxon>Bacteria</taxon>
        <taxon>Bacillati</taxon>
        <taxon>Actinomycetota</taxon>
        <taxon>Actinomycetes</taxon>
        <taxon>Mycobacteriales</taxon>
        <taxon>Nocardiaceae</taxon>
        <taxon>Nocardia</taxon>
    </lineage>
</organism>
<evidence type="ECO:0000256" key="1">
    <source>
        <dbReference type="SAM" id="MobiDB-lite"/>
    </source>
</evidence>
<feature type="domain" description="Helix-hairpin-helix DNA-binding motif class 1" evidence="2">
    <location>
        <begin position="129"/>
        <end position="148"/>
    </location>
</feature>
<proteinExistence type="predicted"/>
<feature type="compositionally biased region" description="Polar residues" evidence="1">
    <location>
        <begin position="55"/>
        <end position="68"/>
    </location>
</feature>
<dbReference type="SUPFAM" id="SSF47781">
    <property type="entry name" value="RuvA domain 2-like"/>
    <property type="match status" value="1"/>
</dbReference>
<feature type="compositionally biased region" description="Low complexity" evidence="1">
    <location>
        <begin position="69"/>
        <end position="78"/>
    </location>
</feature>
<dbReference type="InterPro" id="IPR003583">
    <property type="entry name" value="Hlx-hairpin-Hlx_DNA-bd_motif"/>
</dbReference>
<feature type="region of interest" description="Disordered" evidence="1">
    <location>
        <begin position="55"/>
        <end position="87"/>
    </location>
</feature>
<comment type="caution">
    <text evidence="3">The sequence shown here is derived from an EMBL/GenBank/DDBJ whole genome shotgun (WGS) entry which is preliminary data.</text>
</comment>
<sequence>MSVVGHVHRPGLVRLPAGSRVADALTAAGTPIPTADLTGLNLAQRLLDGDQVLVGTNPSAATPGTPQLGSGTISTGSSAAPTKGATPTTRLNLNTATESELDALPGVGPITARAIITWRTTNGPFTDPTQLGEVDGIGPARLARLRDLVRI</sequence>
<dbReference type="PANTHER" id="PTHR21180">
    <property type="entry name" value="ENDONUCLEASE/EXONUCLEASE/PHOSPHATASE FAMILY DOMAIN-CONTAINING PROTEIN 1"/>
    <property type="match status" value="1"/>
</dbReference>
<feature type="domain" description="Helix-hairpin-helix DNA-binding motif class 1" evidence="2">
    <location>
        <begin position="99"/>
        <end position="118"/>
    </location>
</feature>
<evidence type="ECO:0000259" key="2">
    <source>
        <dbReference type="SMART" id="SM00278"/>
    </source>
</evidence>